<dbReference type="EMBL" id="KI913140">
    <property type="protein sequence ID" value="ETV75439.1"/>
    <property type="molecule type" value="Genomic_DNA"/>
</dbReference>
<accession>W4G8Q0</accession>
<gene>
    <name evidence="1" type="ORF">H257_10281</name>
</gene>
<reference evidence="1" key="1">
    <citation type="submission" date="2013-12" db="EMBL/GenBank/DDBJ databases">
        <title>The Genome Sequence of Aphanomyces astaci APO3.</title>
        <authorList>
            <consortium name="The Broad Institute Genomics Platform"/>
            <person name="Russ C."/>
            <person name="Tyler B."/>
            <person name="van West P."/>
            <person name="Dieguez-Uribeondo J."/>
            <person name="Young S.K."/>
            <person name="Zeng Q."/>
            <person name="Gargeya S."/>
            <person name="Fitzgerald M."/>
            <person name="Abouelleil A."/>
            <person name="Alvarado L."/>
            <person name="Chapman S.B."/>
            <person name="Gainer-Dewar J."/>
            <person name="Goldberg J."/>
            <person name="Griggs A."/>
            <person name="Gujja S."/>
            <person name="Hansen M."/>
            <person name="Howarth C."/>
            <person name="Imamovic A."/>
            <person name="Ireland A."/>
            <person name="Larimer J."/>
            <person name="McCowan C."/>
            <person name="Murphy C."/>
            <person name="Pearson M."/>
            <person name="Poon T.W."/>
            <person name="Priest M."/>
            <person name="Roberts A."/>
            <person name="Saif S."/>
            <person name="Shea T."/>
            <person name="Sykes S."/>
            <person name="Wortman J."/>
            <person name="Nusbaum C."/>
            <person name="Birren B."/>
        </authorList>
    </citation>
    <scope>NUCLEOTIDE SEQUENCE [LARGE SCALE GENOMIC DNA]</scope>
    <source>
        <strain evidence="1">APO3</strain>
    </source>
</reference>
<dbReference type="VEuPathDB" id="FungiDB:H257_10281"/>
<dbReference type="OrthoDB" id="412788at2759"/>
<name>W4G8Q0_APHAT</name>
<sequence>MDLDWISTASWHSLWHRWLHGSWMNLKTSVLLSTESLSSNPHHGTKGCIRLSPLIHVDHTPTSGASFIAHFPGHIQGTIKQGTLRIRKKASQGQARGRAAHEVIPIVEWSFWSTMI</sequence>
<protein>
    <submittedName>
        <fullName evidence="1">Uncharacterized protein</fullName>
    </submittedName>
</protein>
<dbReference type="RefSeq" id="XP_009835073.1">
    <property type="nucleotide sequence ID" value="XM_009836771.1"/>
</dbReference>
<proteinExistence type="predicted"/>
<evidence type="ECO:0000313" key="1">
    <source>
        <dbReference type="EMBL" id="ETV75439.1"/>
    </source>
</evidence>
<dbReference type="AlphaFoldDB" id="W4G8Q0"/>
<dbReference type="GeneID" id="20812277"/>
<organism evidence="1">
    <name type="scientific">Aphanomyces astaci</name>
    <name type="common">Crayfish plague agent</name>
    <dbReference type="NCBI Taxonomy" id="112090"/>
    <lineage>
        <taxon>Eukaryota</taxon>
        <taxon>Sar</taxon>
        <taxon>Stramenopiles</taxon>
        <taxon>Oomycota</taxon>
        <taxon>Saprolegniomycetes</taxon>
        <taxon>Saprolegniales</taxon>
        <taxon>Verrucalvaceae</taxon>
        <taxon>Aphanomyces</taxon>
    </lineage>
</organism>